<reference evidence="3" key="1">
    <citation type="journal article" date="2019" name="Int. J. Syst. Evol. Microbiol.">
        <title>The Global Catalogue of Microorganisms (GCM) 10K type strain sequencing project: providing services to taxonomists for standard genome sequencing and annotation.</title>
        <authorList>
            <consortium name="The Broad Institute Genomics Platform"/>
            <consortium name="The Broad Institute Genome Sequencing Center for Infectious Disease"/>
            <person name="Wu L."/>
            <person name="Ma J."/>
        </authorList>
    </citation>
    <scope>NUCLEOTIDE SEQUENCE [LARGE SCALE GENOMIC DNA]</scope>
    <source>
        <strain evidence="3">JCM 14307</strain>
    </source>
</reference>
<evidence type="ECO:0000313" key="3">
    <source>
        <dbReference type="Proteomes" id="UP001500280"/>
    </source>
</evidence>
<keyword evidence="3" id="KW-1185">Reference proteome</keyword>
<feature type="region of interest" description="Disordered" evidence="1">
    <location>
        <begin position="57"/>
        <end position="79"/>
    </location>
</feature>
<accession>A0ABP4S6M5</accession>
<sequence>MPVIVAPVRCVCNRTCGRKQGVDGKQCPYQLSVTSVALRHWTVTVVGRGVRRWADPPKVSTAATVRPGVPPKRHNGPLR</sequence>
<protein>
    <submittedName>
        <fullName evidence="2">Uncharacterized protein</fullName>
    </submittedName>
</protein>
<comment type="caution">
    <text evidence="2">The sequence shown here is derived from an EMBL/GenBank/DDBJ whole genome shotgun (WGS) entry which is preliminary data.</text>
</comment>
<proteinExistence type="predicted"/>
<gene>
    <name evidence="2" type="ORF">GCM10009745_06510</name>
</gene>
<organism evidence="2 3">
    <name type="scientific">Kribbella yunnanensis</name>
    <dbReference type="NCBI Taxonomy" id="190194"/>
    <lineage>
        <taxon>Bacteria</taxon>
        <taxon>Bacillati</taxon>
        <taxon>Actinomycetota</taxon>
        <taxon>Actinomycetes</taxon>
        <taxon>Propionibacteriales</taxon>
        <taxon>Kribbellaceae</taxon>
        <taxon>Kribbella</taxon>
    </lineage>
</organism>
<evidence type="ECO:0000256" key="1">
    <source>
        <dbReference type="SAM" id="MobiDB-lite"/>
    </source>
</evidence>
<dbReference type="Proteomes" id="UP001500280">
    <property type="component" value="Unassembled WGS sequence"/>
</dbReference>
<evidence type="ECO:0000313" key="2">
    <source>
        <dbReference type="EMBL" id="GAA1666951.1"/>
    </source>
</evidence>
<name>A0ABP4S6M5_9ACTN</name>
<dbReference type="EMBL" id="BAAANF010000002">
    <property type="protein sequence ID" value="GAA1666951.1"/>
    <property type="molecule type" value="Genomic_DNA"/>
</dbReference>